<dbReference type="GO" id="GO:0015031">
    <property type="term" value="P:protein transport"/>
    <property type="evidence" value="ECO:0007669"/>
    <property type="project" value="UniProtKB-UniRule"/>
</dbReference>
<dbReference type="EC" id="5.2.1.8" evidence="3 12"/>
<keyword evidence="18" id="KW-1185">Reference proteome</keyword>
<dbReference type="SUPFAM" id="SSF109998">
    <property type="entry name" value="Triger factor/SurA peptide-binding domain-like"/>
    <property type="match status" value="1"/>
</dbReference>
<dbReference type="Pfam" id="PF05697">
    <property type="entry name" value="Trigger_N"/>
    <property type="match status" value="1"/>
</dbReference>
<feature type="domain" description="Trigger factor ribosome-binding bacterial" evidence="15">
    <location>
        <begin position="16"/>
        <end position="163"/>
    </location>
</feature>
<keyword evidence="5 12" id="KW-0132">Cell division</keyword>
<gene>
    <name evidence="17" type="primary">tig_1</name>
    <name evidence="12" type="synonym">tig</name>
    <name evidence="17" type="ORF">C1752_03876</name>
</gene>
<evidence type="ECO:0000256" key="7">
    <source>
        <dbReference type="ARBA" id="ARBA00023186"/>
    </source>
</evidence>
<feature type="region of interest" description="Disordered" evidence="13">
    <location>
        <begin position="443"/>
        <end position="548"/>
    </location>
</feature>
<dbReference type="InterPro" id="IPR037041">
    <property type="entry name" value="Trigger_fac_C_sf"/>
</dbReference>
<dbReference type="Gene3D" id="3.10.50.40">
    <property type="match status" value="1"/>
</dbReference>
<keyword evidence="9 12" id="KW-0131">Cell cycle</keyword>
<dbReference type="HAMAP" id="MF_00303">
    <property type="entry name" value="Trigger_factor_Tig"/>
    <property type="match status" value="1"/>
</dbReference>
<dbReference type="InterPro" id="IPR008881">
    <property type="entry name" value="Trigger_fac_ribosome-bd_bac"/>
</dbReference>
<keyword evidence="7 12" id="KW-0143">Chaperone</keyword>
<reference evidence="17 18" key="1">
    <citation type="journal article" date="2018" name="Sci. Rep.">
        <title>A novel species of the marine cyanobacterium Acaryochloris with a unique pigment content and lifestyle.</title>
        <authorList>
            <person name="Partensky F."/>
            <person name="Six C."/>
            <person name="Ratin M."/>
            <person name="Garczarek L."/>
            <person name="Vaulot D."/>
            <person name="Probert I."/>
            <person name="Calteau A."/>
            <person name="Gourvil P."/>
            <person name="Marie D."/>
            <person name="Grebert T."/>
            <person name="Bouchier C."/>
            <person name="Le Panse S."/>
            <person name="Gachenot M."/>
            <person name="Rodriguez F."/>
            <person name="Garrido J.L."/>
        </authorList>
    </citation>
    <scope>NUCLEOTIDE SEQUENCE [LARGE SCALE GENOMIC DNA]</scope>
    <source>
        <strain evidence="17 18">RCC1774</strain>
    </source>
</reference>
<dbReference type="AlphaFoldDB" id="A0A2W1JF00"/>
<evidence type="ECO:0000256" key="5">
    <source>
        <dbReference type="ARBA" id="ARBA00022618"/>
    </source>
</evidence>
<feature type="domain" description="PPIase FKBP-type" evidence="14">
    <location>
        <begin position="178"/>
        <end position="260"/>
    </location>
</feature>
<dbReference type="Gene3D" id="1.10.3120.10">
    <property type="entry name" value="Trigger factor, C-terminal domain"/>
    <property type="match status" value="1"/>
</dbReference>
<evidence type="ECO:0000256" key="1">
    <source>
        <dbReference type="ARBA" id="ARBA00000971"/>
    </source>
</evidence>
<dbReference type="InterPro" id="IPR008880">
    <property type="entry name" value="Trigger_fac_C"/>
</dbReference>
<dbReference type="GO" id="GO:0005737">
    <property type="term" value="C:cytoplasm"/>
    <property type="evidence" value="ECO:0007669"/>
    <property type="project" value="UniProtKB-SubCell"/>
</dbReference>
<evidence type="ECO:0000256" key="6">
    <source>
        <dbReference type="ARBA" id="ARBA00023110"/>
    </source>
</evidence>
<dbReference type="GO" id="GO:0051083">
    <property type="term" value="P:'de novo' cotranslational protein folding"/>
    <property type="evidence" value="ECO:0007669"/>
    <property type="project" value="TreeGrafter"/>
</dbReference>
<dbReference type="GO" id="GO:0043335">
    <property type="term" value="P:protein unfolding"/>
    <property type="evidence" value="ECO:0007669"/>
    <property type="project" value="TreeGrafter"/>
</dbReference>
<feature type="compositionally biased region" description="Basic residues" evidence="13">
    <location>
        <begin position="502"/>
        <end position="514"/>
    </location>
</feature>
<comment type="function">
    <text evidence="10 12">Involved in protein export. Acts as a chaperone by maintaining the newly synthesized protein in an open conformation. Functions as a peptidyl-prolyl cis-trans isomerase.</text>
</comment>
<dbReference type="GO" id="GO:0044183">
    <property type="term" value="F:protein folding chaperone"/>
    <property type="evidence" value="ECO:0007669"/>
    <property type="project" value="TreeGrafter"/>
</dbReference>
<dbReference type="GO" id="GO:0051301">
    <property type="term" value="P:cell division"/>
    <property type="evidence" value="ECO:0007669"/>
    <property type="project" value="UniProtKB-KW"/>
</dbReference>
<dbReference type="InterPro" id="IPR005215">
    <property type="entry name" value="Trig_fac"/>
</dbReference>
<comment type="caution">
    <text evidence="17">The sequence shown here is derived from an EMBL/GenBank/DDBJ whole genome shotgun (WGS) entry which is preliminary data.</text>
</comment>
<proteinExistence type="inferred from homology"/>
<accession>A0A2W1JF00</accession>
<evidence type="ECO:0000256" key="8">
    <source>
        <dbReference type="ARBA" id="ARBA00023235"/>
    </source>
</evidence>
<sequence>MTLRGKALSKTQERLNVTQSKLPGSQVSLEIEIPGVRSQQAYEQVITKFMRSAQIPGFRRGKIPRQVILQRFGTTQIKAAALEDLIQNNFEAAVKQEEINALGGIQLQSSMEELVTQYQPGEALTFTVSVEVPPEVKLNKHQGFEVTAEEVQYDPAKVEEVLAEQQSQQATLVPVEGRAAEKGDVTQIDFASRFEDGDDDTTEEVKDFQLELIENGFITDLVNGVVGMGIGDTKEIPVTFPDDFFQEDWAGRSAIFTVTLNDIKTKELPELDDDFAQDVSEFSTLAELREFLEERYQKEAKDATDANVEAELVTALVTELEAEPPPSMIQDEVNVMINETAAQLQSQGIDVNKLLTKDVLPGMQERLRPEAQERLKTTLALAEVAKLESLTVEPEALEKRTQEVLESFGDQKVDQQRLRNILEEELLKEAVMEWLKEHSEVKLVESKPEEDISEDEPAPDAKPKSKAKAEPKAKDQVVDVPSEAVEDAEASVADSPKETAKRKTTKAKSTKAKTAKSTTAEKTAAKPKASKSTKKSTSKKAPPADAAE</sequence>
<dbReference type="Pfam" id="PF00254">
    <property type="entry name" value="FKBP_C"/>
    <property type="match status" value="1"/>
</dbReference>
<comment type="similarity">
    <text evidence="2 12">Belongs to the FKBP-type PPIase family. Tig subfamily.</text>
</comment>
<comment type="domain">
    <text evidence="12">Consists of 3 domains; the N-terminus binds the ribosome, the middle domain has PPIase activity, while the C-terminus has intrinsic chaperone activity on its own.</text>
</comment>
<dbReference type="InterPro" id="IPR001179">
    <property type="entry name" value="PPIase_FKBP_dom"/>
</dbReference>
<dbReference type="GO" id="GO:0003755">
    <property type="term" value="F:peptidyl-prolyl cis-trans isomerase activity"/>
    <property type="evidence" value="ECO:0007669"/>
    <property type="project" value="UniProtKB-UniRule"/>
</dbReference>
<dbReference type="Gene3D" id="3.30.70.1050">
    <property type="entry name" value="Trigger factor ribosome-binding domain"/>
    <property type="match status" value="1"/>
</dbReference>
<dbReference type="NCBIfam" id="TIGR00115">
    <property type="entry name" value="tig"/>
    <property type="match status" value="1"/>
</dbReference>
<evidence type="ECO:0000256" key="2">
    <source>
        <dbReference type="ARBA" id="ARBA00005464"/>
    </source>
</evidence>
<feature type="compositionally biased region" description="Basic residues" evidence="13">
    <location>
        <begin position="528"/>
        <end position="538"/>
    </location>
</feature>
<dbReference type="GO" id="GO:0043022">
    <property type="term" value="F:ribosome binding"/>
    <property type="evidence" value="ECO:0007669"/>
    <property type="project" value="TreeGrafter"/>
</dbReference>
<protein>
    <recommendedName>
        <fullName evidence="4 12">Trigger factor</fullName>
        <shortName evidence="12">TF</shortName>
        <ecNumber evidence="3 12">5.2.1.8</ecNumber>
    </recommendedName>
    <alternativeName>
        <fullName evidence="11 12">PPIase</fullName>
    </alternativeName>
</protein>
<organism evidence="17 18">
    <name type="scientific">Acaryochloris thomasi RCC1774</name>
    <dbReference type="NCBI Taxonomy" id="1764569"/>
    <lineage>
        <taxon>Bacteria</taxon>
        <taxon>Bacillati</taxon>
        <taxon>Cyanobacteriota</taxon>
        <taxon>Cyanophyceae</taxon>
        <taxon>Acaryochloridales</taxon>
        <taxon>Acaryochloridaceae</taxon>
        <taxon>Acaryochloris</taxon>
        <taxon>Acaryochloris thomasi</taxon>
    </lineage>
</organism>
<dbReference type="FunFam" id="3.30.70.1050:FF:000004">
    <property type="entry name" value="Trigger factor"/>
    <property type="match status" value="1"/>
</dbReference>
<evidence type="ECO:0000256" key="13">
    <source>
        <dbReference type="SAM" id="MobiDB-lite"/>
    </source>
</evidence>
<evidence type="ECO:0000313" key="17">
    <source>
        <dbReference type="EMBL" id="PZD72289.1"/>
    </source>
</evidence>
<dbReference type="SUPFAM" id="SSF54534">
    <property type="entry name" value="FKBP-like"/>
    <property type="match status" value="1"/>
</dbReference>
<dbReference type="Proteomes" id="UP000248857">
    <property type="component" value="Unassembled WGS sequence"/>
</dbReference>
<dbReference type="Pfam" id="PF05698">
    <property type="entry name" value="Trigger_C"/>
    <property type="match status" value="1"/>
</dbReference>
<dbReference type="InterPro" id="IPR027304">
    <property type="entry name" value="Trigger_fact/SurA_dom_sf"/>
</dbReference>
<evidence type="ECO:0000259" key="14">
    <source>
        <dbReference type="Pfam" id="PF00254"/>
    </source>
</evidence>
<evidence type="ECO:0000256" key="3">
    <source>
        <dbReference type="ARBA" id="ARBA00013194"/>
    </source>
</evidence>
<dbReference type="EMBL" id="PQWO01000011">
    <property type="protein sequence ID" value="PZD72289.1"/>
    <property type="molecule type" value="Genomic_DNA"/>
</dbReference>
<evidence type="ECO:0000259" key="16">
    <source>
        <dbReference type="Pfam" id="PF05698"/>
    </source>
</evidence>
<dbReference type="PANTHER" id="PTHR30560:SF3">
    <property type="entry name" value="TRIGGER FACTOR-LIKE PROTEIN TIG, CHLOROPLASTIC"/>
    <property type="match status" value="1"/>
</dbReference>
<comment type="catalytic activity">
    <reaction evidence="1 12">
        <text>[protein]-peptidylproline (omega=180) = [protein]-peptidylproline (omega=0)</text>
        <dbReference type="Rhea" id="RHEA:16237"/>
        <dbReference type="Rhea" id="RHEA-COMP:10747"/>
        <dbReference type="Rhea" id="RHEA-COMP:10748"/>
        <dbReference type="ChEBI" id="CHEBI:83833"/>
        <dbReference type="ChEBI" id="CHEBI:83834"/>
        <dbReference type="EC" id="5.2.1.8"/>
    </reaction>
</comment>
<dbReference type="SUPFAM" id="SSF102735">
    <property type="entry name" value="Trigger factor ribosome-binding domain"/>
    <property type="match status" value="1"/>
</dbReference>
<dbReference type="InterPro" id="IPR046357">
    <property type="entry name" value="PPIase_dom_sf"/>
</dbReference>
<keyword evidence="12" id="KW-0963">Cytoplasm</keyword>
<evidence type="ECO:0000256" key="11">
    <source>
        <dbReference type="ARBA" id="ARBA00029986"/>
    </source>
</evidence>
<keyword evidence="8 12" id="KW-0413">Isomerase</keyword>
<evidence type="ECO:0000256" key="9">
    <source>
        <dbReference type="ARBA" id="ARBA00023306"/>
    </source>
</evidence>
<evidence type="ECO:0000259" key="15">
    <source>
        <dbReference type="Pfam" id="PF05697"/>
    </source>
</evidence>
<evidence type="ECO:0000256" key="4">
    <source>
        <dbReference type="ARBA" id="ARBA00016902"/>
    </source>
</evidence>
<feature type="compositionally biased region" description="Basic and acidic residues" evidence="13">
    <location>
        <begin position="459"/>
        <end position="477"/>
    </location>
</feature>
<evidence type="ECO:0000256" key="10">
    <source>
        <dbReference type="ARBA" id="ARBA00024849"/>
    </source>
</evidence>
<evidence type="ECO:0000313" key="18">
    <source>
        <dbReference type="Proteomes" id="UP000248857"/>
    </source>
</evidence>
<feature type="domain" description="Trigger factor C-terminal" evidence="16">
    <location>
        <begin position="284"/>
        <end position="437"/>
    </location>
</feature>
<dbReference type="PANTHER" id="PTHR30560">
    <property type="entry name" value="TRIGGER FACTOR CHAPERONE AND PEPTIDYL-PROLYL CIS/TRANS ISOMERASE"/>
    <property type="match status" value="1"/>
</dbReference>
<comment type="subcellular location">
    <subcellularLocation>
        <location evidence="12">Cytoplasm</location>
    </subcellularLocation>
    <text evidence="12">About half TF is bound to the ribosome near the polypeptide exit tunnel while the other half is free in the cytoplasm.</text>
</comment>
<evidence type="ECO:0000256" key="12">
    <source>
        <dbReference type="HAMAP-Rule" id="MF_00303"/>
    </source>
</evidence>
<feature type="compositionally biased region" description="Low complexity" evidence="13">
    <location>
        <begin position="539"/>
        <end position="548"/>
    </location>
</feature>
<name>A0A2W1JF00_9CYAN</name>
<dbReference type="InterPro" id="IPR036611">
    <property type="entry name" value="Trigger_fac_ribosome-bd_sf"/>
</dbReference>
<keyword evidence="6 12" id="KW-0697">Rotamase</keyword>